<dbReference type="Pfam" id="PF04161">
    <property type="entry name" value="Arv1"/>
    <property type="match status" value="1"/>
</dbReference>
<feature type="transmembrane region" description="Helical" evidence="10">
    <location>
        <begin position="197"/>
        <end position="216"/>
    </location>
</feature>
<comment type="function">
    <text evidence="10">Mediator of sterol homeostasis involved in sterol uptake, trafficking and distribution into membranes.</text>
</comment>
<evidence type="ECO:0000256" key="1">
    <source>
        <dbReference type="ARBA" id="ARBA00004477"/>
    </source>
</evidence>
<evidence type="ECO:0000256" key="10">
    <source>
        <dbReference type="RuleBase" id="RU368065"/>
    </source>
</evidence>
<comment type="similarity">
    <text evidence="2 10">Belongs to the ARV1 family.</text>
</comment>
<keyword evidence="11" id="KW-1185">Reference proteome</keyword>
<organism evidence="11 12">
    <name type="scientific">Musca domestica</name>
    <name type="common">House fly</name>
    <dbReference type="NCBI Taxonomy" id="7370"/>
    <lineage>
        <taxon>Eukaryota</taxon>
        <taxon>Metazoa</taxon>
        <taxon>Ecdysozoa</taxon>
        <taxon>Arthropoda</taxon>
        <taxon>Hexapoda</taxon>
        <taxon>Insecta</taxon>
        <taxon>Pterygota</taxon>
        <taxon>Neoptera</taxon>
        <taxon>Endopterygota</taxon>
        <taxon>Diptera</taxon>
        <taxon>Brachycera</taxon>
        <taxon>Muscomorpha</taxon>
        <taxon>Muscoidea</taxon>
        <taxon>Muscidae</taxon>
        <taxon>Musca</taxon>
    </lineage>
</organism>
<dbReference type="GeneID" id="131803130"/>
<feature type="transmembrane region" description="Helical" evidence="10">
    <location>
        <begin position="85"/>
        <end position="103"/>
    </location>
</feature>
<feature type="transmembrane region" description="Helical" evidence="10">
    <location>
        <begin position="123"/>
        <end position="147"/>
    </location>
</feature>
<evidence type="ECO:0000256" key="9">
    <source>
        <dbReference type="ARBA" id="ARBA00023136"/>
    </source>
</evidence>
<keyword evidence="5 10" id="KW-0256">Endoplasmic reticulum</keyword>
<dbReference type="RefSeq" id="XP_058980166.1">
    <property type="nucleotide sequence ID" value="XM_059124183.1"/>
</dbReference>
<dbReference type="Proteomes" id="UP001652621">
    <property type="component" value="Unplaced"/>
</dbReference>
<name>A0ABM3V2Z9_MUSDO</name>
<accession>A0ABM3V2Z9</accession>
<keyword evidence="9 10" id="KW-0472">Membrane</keyword>
<evidence type="ECO:0000256" key="6">
    <source>
        <dbReference type="ARBA" id="ARBA00022989"/>
    </source>
</evidence>
<evidence type="ECO:0000256" key="3">
    <source>
        <dbReference type="ARBA" id="ARBA00022448"/>
    </source>
</evidence>
<keyword evidence="8 10" id="KW-0443">Lipid metabolism</keyword>
<feature type="transmembrane region" description="Helical" evidence="10">
    <location>
        <begin position="223"/>
        <end position="245"/>
    </location>
</feature>
<gene>
    <name evidence="12" type="primary">LOC131803130</name>
</gene>
<dbReference type="PANTHER" id="PTHR14467:SF0">
    <property type="entry name" value="PROTEIN ARV1"/>
    <property type="match status" value="1"/>
</dbReference>
<reference evidence="12" key="1">
    <citation type="submission" date="2025-08" db="UniProtKB">
        <authorList>
            <consortium name="RefSeq"/>
        </authorList>
    </citation>
    <scope>IDENTIFICATION</scope>
    <source>
        <strain evidence="12">Aabys</strain>
        <tissue evidence="12">Whole body</tissue>
    </source>
</reference>
<protein>
    <recommendedName>
        <fullName evidence="10">Protein ARV</fullName>
    </recommendedName>
</protein>
<feature type="transmembrane region" description="Helical" evidence="10">
    <location>
        <begin position="168"/>
        <end position="185"/>
    </location>
</feature>
<keyword evidence="7 10" id="KW-0445">Lipid transport</keyword>
<evidence type="ECO:0000256" key="5">
    <source>
        <dbReference type="ARBA" id="ARBA00022824"/>
    </source>
</evidence>
<proteinExistence type="inferred from homology"/>
<comment type="subcellular location">
    <subcellularLocation>
        <location evidence="1 10">Endoplasmic reticulum membrane</location>
        <topology evidence="1 10">Multi-pass membrane protein</topology>
    </subcellularLocation>
</comment>
<dbReference type="InterPro" id="IPR007290">
    <property type="entry name" value="Arv1"/>
</dbReference>
<evidence type="ECO:0000313" key="12">
    <source>
        <dbReference type="RefSeq" id="XP_058980166.1"/>
    </source>
</evidence>
<evidence type="ECO:0000256" key="2">
    <source>
        <dbReference type="ARBA" id="ARBA00009187"/>
    </source>
</evidence>
<dbReference type="PANTHER" id="PTHR14467">
    <property type="entry name" value="ARV1"/>
    <property type="match status" value="1"/>
</dbReference>
<keyword evidence="6 10" id="KW-1133">Transmembrane helix</keyword>
<evidence type="ECO:0000256" key="4">
    <source>
        <dbReference type="ARBA" id="ARBA00022692"/>
    </source>
</evidence>
<keyword evidence="4 10" id="KW-0812">Transmembrane</keyword>
<evidence type="ECO:0000313" key="11">
    <source>
        <dbReference type="Proteomes" id="UP001652621"/>
    </source>
</evidence>
<keyword evidence="3 10" id="KW-0813">Transport</keyword>
<sequence length="247" mass="28626">MTFASNSTNSMKEVEMECYVCINCGKRQSNLYKKYDKIIKTINCDQCHKTADKYIEFEPVITIVDFMLLSHSSYRHALHNRDFKLFWKLSLILLLLESLTLWRGENERKLKIANNDSPPYEHGFYNCCAYKIGEFLLCTMLMVIANITLGSKPTGLSVMDSSYLMMKAYALANFSKFFLLPIMLWRENTTEFGASLHRFFVTAHHLCALVSVYIVVSRCRPVISTVVVISIYVLKEYLMTQYFAIDI</sequence>
<evidence type="ECO:0000256" key="7">
    <source>
        <dbReference type="ARBA" id="ARBA00023055"/>
    </source>
</evidence>
<evidence type="ECO:0000256" key="8">
    <source>
        <dbReference type="ARBA" id="ARBA00023098"/>
    </source>
</evidence>